<dbReference type="InterPro" id="IPR014867">
    <property type="entry name" value="Spore_coat_CotH_CotH2/3/7"/>
</dbReference>
<feature type="transmembrane region" description="Helical" evidence="2">
    <location>
        <begin position="6"/>
        <end position="25"/>
    </location>
</feature>
<feature type="compositionally biased region" description="Low complexity" evidence="1">
    <location>
        <begin position="482"/>
        <end position="491"/>
    </location>
</feature>
<accession>A0ABR6CWL6</accession>
<dbReference type="Proteomes" id="UP000626697">
    <property type="component" value="Unassembled WGS sequence"/>
</dbReference>
<keyword evidence="2" id="KW-0472">Membrane</keyword>
<dbReference type="EMBL" id="JACJHX010000034">
    <property type="protein sequence ID" value="MBA9029349.1"/>
    <property type="molecule type" value="Genomic_DNA"/>
</dbReference>
<evidence type="ECO:0000256" key="1">
    <source>
        <dbReference type="SAM" id="MobiDB-lite"/>
    </source>
</evidence>
<feature type="compositionally biased region" description="Basic and acidic residues" evidence="1">
    <location>
        <begin position="492"/>
        <end position="516"/>
    </location>
</feature>
<feature type="region of interest" description="Disordered" evidence="1">
    <location>
        <begin position="482"/>
        <end position="534"/>
    </location>
</feature>
<organism evidence="3 4">
    <name type="scientific">Peribacillus huizhouensis</name>
    <dbReference type="NCBI Taxonomy" id="1501239"/>
    <lineage>
        <taxon>Bacteria</taxon>
        <taxon>Bacillati</taxon>
        <taxon>Bacillota</taxon>
        <taxon>Bacilli</taxon>
        <taxon>Bacillales</taxon>
        <taxon>Bacillaceae</taxon>
        <taxon>Peribacillus</taxon>
    </lineage>
</organism>
<keyword evidence="2" id="KW-0812">Transmembrane</keyword>
<dbReference type="Pfam" id="PF08757">
    <property type="entry name" value="CotH"/>
    <property type="match status" value="1"/>
</dbReference>
<proteinExistence type="predicted"/>
<evidence type="ECO:0000313" key="4">
    <source>
        <dbReference type="Proteomes" id="UP000626697"/>
    </source>
</evidence>
<reference evidence="3 4" key="1">
    <citation type="submission" date="2020-08" db="EMBL/GenBank/DDBJ databases">
        <title>Genomic Encyclopedia of Type Strains, Phase IV (KMG-IV): sequencing the most valuable type-strain genomes for metagenomic binning, comparative biology and taxonomic classification.</title>
        <authorList>
            <person name="Goeker M."/>
        </authorList>
    </citation>
    <scope>NUCLEOTIDE SEQUENCE [LARGE SCALE GENOMIC DNA]</scope>
    <source>
        <strain evidence="3 4">DSM 105481</strain>
    </source>
</reference>
<comment type="caution">
    <text evidence="3">The sequence shown here is derived from an EMBL/GenBank/DDBJ whole genome shotgun (WGS) entry which is preliminary data.</text>
</comment>
<dbReference type="PANTHER" id="PTHR40050:SF1">
    <property type="entry name" value="INNER SPORE COAT PROTEIN H"/>
    <property type="match status" value="1"/>
</dbReference>
<dbReference type="RefSeq" id="WP_182504112.1">
    <property type="nucleotide sequence ID" value="NZ_JACJHX010000034.1"/>
</dbReference>
<keyword evidence="4" id="KW-1185">Reference proteome</keyword>
<keyword evidence="3" id="KW-0167">Capsid protein</keyword>
<gene>
    <name evidence="3" type="ORF">HNP81_004722</name>
</gene>
<keyword evidence="2" id="KW-1133">Transmembrane helix</keyword>
<evidence type="ECO:0000313" key="3">
    <source>
        <dbReference type="EMBL" id="MBA9029349.1"/>
    </source>
</evidence>
<keyword evidence="3" id="KW-0946">Virion</keyword>
<protein>
    <submittedName>
        <fullName evidence="3">Spore coat protein CotH</fullName>
    </submittedName>
</protein>
<feature type="transmembrane region" description="Helical" evidence="2">
    <location>
        <begin position="565"/>
        <end position="583"/>
    </location>
</feature>
<dbReference type="PANTHER" id="PTHR40050">
    <property type="entry name" value="INNER SPORE COAT PROTEIN H"/>
    <property type="match status" value="1"/>
</dbReference>
<name>A0ABR6CWL6_9BACI</name>
<sequence>MISNKFVYSIMACLITLFLIVLMVLPNLNIEDKNDEFSYETKLFNEKKVTTINIEIDEKDWASMMENPMAEEMKEATVTVNGKRINNIGIRTKGNSSLMSVASSDSNRYSLKLDFDYYDSSQSFYGLKKLNLNNNFSDTTQMKEYVSYEILESMGLSTPEHSYMYVTVNGKDYGLMLGVEAVDETFLAKNYGSNAGFLFKPDGTGSDLKYISSNIDDYSGLNPKTNESNIEQSNILDMIDVINNGGDIEEYIDVDNMLRYFATTTALVSMDSYQGMLKHNYYLYEEDGKFSIIPWDYNMAFGSFSMGMGGKGMKMPEGMDPSKLGNMDMPKGEMKLPEGQKPPIDFEDGDMLGAMTNQDIMSEESINFDIYNPVSGTNLEDRPLLNALLKNKEYLANYEKYLKELSTEYFTEENVSKITKEVSATILTYVEADPSKFGTTEQFLEGVSGEKSLAAFAGERSNSILKQLSGELVIDKKPASEEAVAANGAAPSDKEQKQMSPKEDDPSKAVEGREPPEGVELGRMPEGMDPSKMPDGMKPPEGFDPNQLAKGGTAEPSVSMRMRNMALTLGSLLLLLIAIFGVSKFNRRGFR</sequence>
<evidence type="ECO:0000256" key="2">
    <source>
        <dbReference type="SAM" id="Phobius"/>
    </source>
</evidence>